<reference evidence="2 3" key="1">
    <citation type="submission" date="2016-12" db="EMBL/GenBank/DDBJ databases">
        <title>Diversity of luminous bacteria.</title>
        <authorList>
            <person name="Yoshizawa S."/>
            <person name="Kogure K."/>
        </authorList>
    </citation>
    <scope>NUCLEOTIDE SEQUENCE [LARGE SCALE GENOMIC DNA]</scope>
    <source>
        <strain evidence="2 3">ATCC 33715</strain>
    </source>
</reference>
<feature type="transmembrane region" description="Helical" evidence="1">
    <location>
        <begin position="26"/>
        <end position="44"/>
    </location>
</feature>
<proteinExistence type="predicted"/>
<dbReference type="Pfam" id="PF14296">
    <property type="entry name" value="O-ag_pol_Wzy"/>
    <property type="match status" value="1"/>
</dbReference>
<gene>
    <name evidence="2" type="ORF">BTO22_18215</name>
</gene>
<evidence type="ECO:0008006" key="4">
    <source>
        <dbReference type="Google" id="ProtNLM"/>
    </source>
</evidence>
<feature type="transmembrane region" description="Helical" evidence="1">
    <location>
        <begin position="212"/>
        <end position="231"/>
    </location>
</feature>
<feature type="transmembrane region" description="Helical" evidence="1">
    <location>
        <begin position="322"/>
        <end position="345"/>
    </location>
</feature>
<dbReference type="AlphaFoldDB" id="A0A2S7X0H9"/>
<evidence type="ECO:0000313" key="2">
    <source>
        <dbReference type="EMBL" id="PQJ83323.1"/>
    </source>
</evidence>
<keyword evidence="1" id="KW-0472">Membrane</keyword>
<evidence type="ECO:0000256" key="1">
    <source>
        <dbReference type="SAM" id="Phobius"/>
    </source>
</evidence>
<accession>A0A2S7X0H9</accession>
<feature type="transmembrane region" description="Helical" evidence="1">
    <location>
        <begin position="382"/>
        <end position="400"/>
    </location>
</feature>
<feature type="transmembrane region" description="Helical" evidence="1">
    <location>
        <begin position="56"/>
        <end position="81"/>
    </location>
</feature>
<comment type="caution">
    <text evidence="2">The sequence shown here is derived from an EMBL/GenBank/DDBJ whole genome shotgun (WGS) entry which is preliminary data.</text>
</comment>
<protein>
    <recommendedName>
        <fullName evidence="4">Oligosaccharide repeat unit polymerase</fullName>
    </recommendedName>
</protein>
<sequence>MTYIESVLIFSVFILFINFEQQNSKVALSLNSMLLLYGALYSLGSLYDYDAINKNISYLLMISVIITYISAKFTESILLTTTNREVNYRLDLYFTSKFKNSIIILTILCVIMFFYLFFVKINIVEFIYSTRGGRSLLLSGYGPLMFFKDTLSAIYIISLVLYLYRMNDFFYKRLLIFCGLFTLVYSIITISRAHFVLVALSTLYMLSYTKRLSIFYVNLILVVGVFLAISWKWMLSSLIFKGSIDFSSFELEIPSELVHWNNITNNMLQEDIIMGRSFLDAICSLLYPFYDTTPLSVWYVNKYEPLVASIGGGRGFSLLAEAILNFGLLGIPLVFLILGIFIGIINTFSKKYIYFLFISATLIPIMHKIFRSELLSLTKVWWWYSIVPITLIILISRCKFK</sequence>
<dbReference type="InterPro" id="IPR029468">
    <property type="entry name" value="O-ag_pol_Wzy"/>
</dbReference>
<dbReference type="NCBIfam" id="TIGR04370">
    <property type="entry name" value="glyco_rpt_poly"/>
    <property type="match status" value="1"/>
</dbReference>
<keyword evidence="1" id="KW-0812">Transmembrane</keyword>
<evidence type="ECO:0000313" key="3">
    <source>
        <dbReference type="Proteomes" id="UP000239263"/>
    </source>
</evidence>
<dbReference type="Proteomes" id="UP000239263">
    <property type="component" value="Unassembled WGS sequence"/>
</dbReference>
<dbReference type="EMBL" id="MSCO01000003">
    <property type="protein sequence ID" value="PQJ83323.1"/>
    <property type="molecule type" value="Genomic_DNA"/>
</dbReference>
<feature type="transmembrane region" description="Helical" evidence="1">
    <location>
        <begin position="144"/>
        <end position="164"/>
    </location>
</feature>
<feature type="transmembrane region" description="Helical" evidence="1">
    <location>
        <begin position="273"/>
        <end position="290"/>
    </location>
</feature>
<dbReference type="RefSeq" id="WP_105056744.1">
    <property type="nucleotide sequence ID" value="NZ_CAWNRT010000003.1"/>
</dbReference>
<feature type="transmembrane region" description="Helical" evidence="1">
    <location>
        <begin position="102"/>
        <end position="124"/>
    </location>
</feature>
<name>A0A2S7X0H9_9GAMM</name>
<dbReference type="OrthoDB" id="568737at2"/>
<feature type="transmembrane region" description="Helical" evidence="1">
    <location>
        <begin position="352"/>
        <end position="370"/>
    </location>
</feature>
<keyword evidence="1" id="KW-1133">Transmembrane helix</keyword>
<feature type="transmembrane region" description="Helical" evidence="1">
    <location>
        <begin position="176"/>
        <end position="206"/>
    </location>
</feature>
<organism evidence="2 3">
    <name type="scientific">Aliivibrio sifiae</name>
    <dbReference type="NCBI Taxonomy" id="566293"/>
    <lineage>
        <taxon>Bacteria</taxon>
        <taxon>Pseudomonadati</taxon>
        <taxon>Pseudomonadota</taxon>
        <taxon>Gammaproteobacteria</taxon>
        <taxon>Vibrionales</taxon>
        <taxon>Vibrionaceae</taxon>
        <taxon>Aliivibrio</taxon>
    </lineage>
</organism>